<keyword evidence="7" id="KW-1185">Reference proteome</keyword>
<dbReference type="InterPro" id="IPR037138">
    <property type="entry name" value="His_deacetylse_dom_sf"/>
</dbReference>
<proteinExistence type="inferred from homology"/>
<gene>
    <name evidence="6" type="ORF">F4554_005255</name>
</gene>
<evidence type="ECO:0000256" key="4">
    <source>
        <dbReference type="ARBA" id="ARBA00022627"/>
    </source>
</evidence>
<protein>
    <recommendedName>
        <fullName evidence="3">Acetoin utilization protein AcuC</fullName>
    </recommendedName>
</protein>
<evidence type="ECO:0000256" key="1">
    <source>
        <dbReference type="ARBA" id="ARBA00005101"/>
    </source>
</evidence>
<dbReference type="InterPro" id="IPR000286">
    <property type="entry name" value="HDACs"/>
</dbReference>
<dbReference type="Gene3D" id="3.40.800.20">
    <property type="entry name" value="Histone deacetylase domain"/>
    <property type="match status" value="1"/>
</dbReference>
<dbReference type="Pfam" id="PF00850">
    <property type="entry name" value="Hist_deacetyl"/>
    <property type="match status" value="1"/>
</dbReference>
<sequence length="414" mass="43778">MTGHARLVYDPDLTAYDFGPHHPLAPIRVRLTVALATELGLVDTTSPASSTAQASPGETGAEANGRVLQVPAPSATDELLALVHDPAYLEAVKRASVHPEWADAEYGLGSSDNPTFAGMHEAAAHVVGASVEAARTVWSGEALHAVNVAGGLHHAMPASASGFCVYNDPALAIRWLLDAGCPRVAYLDLDVHHGDGVQEVFWDDPRVLTISVHESPRTLFPYVSGYPTEIGGPNAEGFAVNLALPAGTGDAGWLRAFHAVVPHLLEAFQPTVLVSQHGCDSHRADPLAHLALSVDGQRAAALAVHDLAHRLCEGRWVATGGGGYALVEVVPRTWSHLLAIAGGRPLSPNTPTPPGWRDLVAAECRRPAPTSMTDGEDPTYADWDTGYDPADELDRAVRATRQAVFPCHGLDPHL</sequence>
<feature type="domain" description="Histone deacetylase" evidence="5">
    <location>
        <begin position="67"/>
        <end position="339"/>
    </location>
</feature>
<dbReference type="AlphaFoldDB" id="A0A852ZHR9"/>
<dbReference type="RefSeq" id="WP_179790016.1">
    <property type="nucleotide sequence ID" value="NZ_BAAARR010000021.1"/>
</dbReference>
<evidence type="ECO:0000256" key="2">
    <source>
        <dbReference type="ARBA" id="ARBA00005947"/>
    </source>
</evidence>
<name>A0A852ZHR9_9ACTN</name>
<dbReference type="CDD" id="cd09994">
    <property type="entry name" value="HDAC_AcuC_like"/>
    <property type="match status" value="1"/>
</dbReference>
<evidence type="ECO:0000259" key="5">
    <source>
        <dbReference type="Pfam" id="PF00850"/>
    </source>
</evidence>
<dbReference type="GO" id="GO:0004407">
    <property type="term" value="F:histone deacetylase activity"/>
    <property type="evidence" value="ECO:0007669"/>
    <property type="project" value="TreeGrafter"/>
</dbReference>
<dbReference type="SUPFAM" id="SSF52768">
    <property type="entry name" value="Arginase/deacetylase"/>
    <property type="match status" value="1"/>
</dbReference>
<dbReference type="GO" id="GO:0045150">
    <property type="term" value="P:acetoin catabolic process"/>
    <property type="evidence" value="ECO:0007669"/>
    <property type="project" value="UniProtKB-UniPathway"/>
</dbReference>
<dbReference type="EMBL" id="JACBZH010000001">
    <property type="protein sequence ID" value="NYH92617.1"/>
    <property type="molecule type" value="Genomic_DNA"/>
</dbReference>
<reference evidence="6 7" key="1">
    <citation type="submission" date="2020-07" db="EMBL/GenBank/DDBJ databases">
        <title>Sequencing the genomes of 1000 actinobacteria strains.</title>
        <authorList>
            <person name="Klenk H.-P."/>
        </authorList>
    </citation>
    <scope>NUCLEOTIDE SEQUENCE [LARGE SCALE GENOMIC DNA]</scope>
    <source>
        <strain evidence="6 7">DSM 18448</strain>
    </source>
</reference>
<dbReference type="PRINTS" id="PR01270">
    <property type="entry name" value="HDASUPER"/>
</dbReference>
<organism evidence="6 7">
    <name type="scientific">Actinopolymorpha rutila</name>
    <dbReference type="NCBI Taxonomy" id="446787"/>
    <lineage>
        <taxon>Bacteria</taxon>
        <taxon>Bacillati</taxon>
        <taxon>Actinomycetota</taxon>
        <taxon>Actinomycetes</taxon>
        <taxon>Propionibacteriales</taxon>
        <taxon>Actinopolymorphaceae</taxon>
        <taxon>Actinopolymorpha</taxon>
    </lineage>
</organism>
<dbReference type="PANTHER" id="PTHR10625">
    <property type="entry name" value="HISTONE DEACETYLASE HDAC1-RELATED"/>
    <property type="match status" value="1"/>
</dbReference>
<dbReference type="Proteomes" id="UP000579605">
    <property type="component" value="Unassembled WGS sequence"/>
</dbReference>
<dbReference type="PANTHER" id="PTHR10625:SF10">
    <property type="entry name" value="HISTONE DEACETYLASE HDAC1"/>
    <property type="match status" value="1"/>
</dbReference>
<comment type="caution">
    <text evidence="6">The sequence shown here is derived from an EMBL/GenBank/DDBJ whole genome shotgun (WGS) entry which is preliminary data.</text>
</comment>
<comment type="similarity">
    <text evidence="2">Belongs to the histone deacetylase family.</text>
</comment>
<evidence type="ECO:0000313" key="6">
    <source>
        <dbReference type="EMBL" id="NYH92617.1"/>
    </source>
</evidence>
<accession>A0A852ZHR9</accession>
<dbReference type="InterPro" id="IPR023696">
    <property type="entry name" value="Ureohydrolase_dom_sf"/>
</dbReference>
<dbReference type="GO" id="GO:0040029">
    <property type="term" value="P:epigenetic regulation of gene expression"/>
    <property type="evidence" value="ECO:0007669"/>
    <property type="project" value="TreeGrafter"/>
</dbReference>
<dbReference type="InterPro" id="IPR023801">
    <property type="entry name" value="His_deacetylse_dom"/>
</dbReference>
<keyword evidence="4" id="KW-0006">Acetoin catabolism</keyword>
<dbReference type="InterPro" id="IPR003085">
    <property type="entry name" value="AcuC"/>
</dbReference>
<comment type="pathway">
    <text evidence="1">Ketone degradation; acetoin degradation.</text>
</comment>
<evidence type="ECO:0000313" key="7">
    <source>
        <dbReference type="Proteomes" id="UP000579605"/>
    </source>
</evidence>
<evidence type="ECO:0000256" key="3">
    <source>
        <dbReference type="ARBA" id="ARBA00020218"/>
    </source>
</evidence>
<dbReference type="UniPathway" id="UPA00040"/>